<evidence type="ECO:0000313" key="1">
    <source>
        <dbReference type="EMBL" id="MBB6049883.1"/>
    </source>
</evidence>
<reference evidence="1 2" key="1">
    <citation type="submission" date="2020-08" db="EMBL/GenBank/DDBJ databases">
        <title>Genomic Encyclopedia of Type Strains, Phase IV (KMG-IV): sequencing the most valuable type-strain genomes for metagenomic binning, comparative biology and taxonomic classification.</title>
        <authorList>
            <person name="Goeker M."/>
        </authorList>
    </citation>
    <scope>NUCLEOTIDE SEQUENCE [LARGE SCALE GENOMIC DNA]</scope>
    <source>
        <strain evidence="1 2">DSM 23562</strain>
    </source>
</reference>
<evidence type="ECO:0000313" key="2">
    <source>
        <dbReference type="Proteomes" id="UP000520814"/>
    </source>
</evidence>
<dbReference type="AlphaFoldDB" id="A0A7W9SPQ4"/>
<organism evidence="1 2">
    <name type="scientific">Armatimonas rosea</name>
    <dbReference type="NCBI Taxonomy" id="685828"/>
    <lineage>
        <taxon>Bacteria</taxon>
        <taxon>Bacillati</taxon>
        <taxon>Armatimonadota</taxon>
        <taxon>Armatimonadia</taxon>
        <taxon>Armatimonadales</taxon>
        <taxon>Armatimonadaceae</taxon>
        <taxon>Armatimonas</taxon>
    </lineage>
</organism>
<dbReference type="EMBL" id="JACHGW010000002">
    <property type="protein sequence ID" value="MBB6049883.1"/>
    <property type="molecule type" value="Genomic_DNA"/>
</dbReference>
<dbReference type="Proteomes" id="UP000520814">
    <property type="component" value="Unassembled WGS sequence"/>
</dbReference>
<gene>
    <name evidence="1" type="ORF">HNQ39_001674</name>
</gene>
<protein>
    <submittedName>
        <fullName evidence="1">Uncharacterized protein</fullName>
    </submittedName>
</protein>
<proteinExistence type="predicted"/>
<comment type="caution">
    <text evidence="1">The sequence shown here is derived from an EMBL/GenBank/DDBJ whole genome shotgun (WGS) entry which is preliminary data.</text>
</comment>
<accession>A0A7W9SPQ4</accession>
<sequence length="528" mass="57674">MIDQPPQPPLPPLNYSASGGMSGSLAGSLLLKGLRIDWGALSLVAQKASYTVKTKTLAAEDDVRVSLGPERIEGKALTLTGLDMLTRTLDKSGYSFRFSEAQLFSSVLYIQSDELTFSSETGAEARRLRFVPGPAPRGEIELAADRVRSQPGSGRLYFENATVRLLGNRLITLRRLTVTPRYNKQGPQQSLDIPILYRTSRVSGVAAGVRLPFSPIHGAQGVFLAESTSRQGTNTLITVRSQLLGQPTAPPTESLSLFGRFNNLTKKELSFQERLRPLLTAPPSAKDDLSNQRYATGLSAPATLEPLSRQARPSLTLDAAVESNREFVRRDGVLLRSRLPEAKLTGRVPGRGGQGGWLATLSGGPAREKRLDDTGELIQSDRFVASLGWEAPRVPLGAQGQLHAFVGQTEQRYPHSHYSISELRLATDYGFTPQTGLSGGLALRRAQGQSPFRFDTLEANNEAQLRGQTQLGSMTISLLGRWDLQSGQLFDREVALGWRGKTVEPRLTWRSQNQQIGFTLKLPALTGF</sequence>
<dbReference type="RefSeq" id="WP_184193792.1">
    <property type="nucleotide sequence ID" value="NZ_JACHGW010000002.1"/>
</dbReference>
<keyword evidence="2" id="KW-1185">Reference proteome</keyword>
<name>A0A7W9SPQ4_ARMRO</name>